<feature type="transmembrane region" description="Helical" evidence="1">
    <location>
        <begin position="35"/>
        <end position="56"/>
    </location>
</feature>
<dbReference type="Proteomes" id="UP000432715">
    <property type="component" value="Unassembled WGS sequence"/>
</dbReference>
<accession>A0A6I0FA09</accession>
<organism evidence="2 3">
    <name type="scientific">Alkaliphilus pronyensis</name>
    <dbReference type="NCBI Taxonomy" id="1482732"/>
    <lineage>
        <taxon>Bacteria</taxon>
        <taxon>Bacillati</taxon>
        <taxon>Bacillota</taxon>
        <taxon>Clostridia</taxon>
        <taxon>Peptostreptococcales</taxon>
        <taxon>Natronincolaceae</taxon>
        <taxon>Alkaliphilus</taxon>
    </lineage>
</organism>
<dbReference type="AlphaFoldDB" id="A0A6I0FA09"/>
<name>A0A6I0FA09_9FIRM</name>
<keyword evidence="1" id="KW-0472">Membrane</keyword>
<protein>
    <submittedName>
        <fullName evidence="2">Uncharacterized protein</fullName>
    </submittedName>
</protein>
<reference evidence="2 3" key="1">
    <citation type="submission" date="2019-10" db="EMBL/GenBank/DDBJ databases">
        <title>Alkaliphilus serpentinus sp. nov. and Alkaliphilus pronyensis sp. nov., two novel anaerobic alkaliphilic species isolated from the serpentinized-hosted hydrothermal field of the Prony Bay (New Caledonia).</title>
        <authorList>
            <person name="Postec A."/>
        </authorList>
    </citation>
    <scope>NUCLEOTIDE SEQUENCE [LARGE SCALE GENOMIC DNA]</scope>
    <source>
        <strain evidence="2 3">LacV</strain>
    </source>
</reference>
<evidence type="ECO:0000313" key="3">
    <source>
        <dbReference type="Proteomes" id="UP000432715"/>
    </source>
</evidence>
<keyword evidence="1" id="KW-0812">Transmembrane</keyword>
<gene>
    <name evidence="2" type="ORF">F8154_05750</name>
</gene>
<dbReference type="EMBL" id="WBZC01000016">
    <property type="protein sequence ID" value="KAB3535634.1"/>
    <property type="molecule type" value="Genomic_DNA"/>
</dbReference>
<keyword evidence="3" id="KW-1185">Reference proteome</keyword>
<sequence>MQKLLLKGVKLNSALQKLKSSTIKRINKALKNEKGAGGVIEVIIFACLVILAIIAIRPEILGVFSDVVTSFRTWINDQLTNIFS</sequence>
<dbReference type="RefSeq" id="WP_151860651.1">
    <property type="nucleotide sequence ID" value="NZ_WBZC01000016.1"/>
</dbReference>
<comment type="caution">
    <text evidence="2">The sequence shown here is derived from an EMBL/GenBank/DDBJ whole genome shotgun (WGS) entry which is preliminary data.</text>
</comment>
<proteinExistence type="predicted"/>
<keyword evidence="1" id="KW-1133">Transmembrane helix</keyword>
<evidence type="ECO:0000313" key="2">
    <source>
        <dbReference type="EMBL" id="KAB3535634.1"/>
    </source>
</evidence>
<evidence type="ECO:0000256" key="1">
    <source>
        <dbReference type="SAM" id="Phobius"/>
    </source>
</evidence>